<dbReference type="OrthoDB" id="5594270at2759"/>
<sequence>MNLIAIIGIFVFHIYTVKAQFAFKVQNTDASDIYQDIQAMWGDWAAAGNQVLASAKADGYTGAWSELTEIYGGTSLPALYNDGMARNAATVLAQVKQTTVWDKNAGDHNGYTFQVRDISMDGGQGTTVIATITSTIHITLSSTVTTSPTTGREPSASSSSDGGVLYTTATTTVLTTINTNTSTKTSSSGSTMLGANTGVILLISMLAALLLNTR</sequence>
<gene>
    <name evidence="4" type="ORF">GGI25_000583</name>
</gene>
<feature type="transmembrane region" description="Helical" evidence="2">
    <location>
        <begin position="192"/>
        <end position="211"/>
    </location>
</feature>
<evidence type="ECO:0000313" key="5">
    <source>
        <dbReference type="Proteomes" id="UP001151518"/>
    </source>
</evidence>
<proteinExistence type="predicted"/>
<dbReference type="EMBL" id="JANBTW010000004">
    <property type="protein sequence ID" value="KAJ2680610.1"/>
    <property type="molecule type" value="Genomic_DNA"/>
</dbReference>
<feature type="region of interest" description="Disordered" evidence="1">
    <location>
        <begin position="143"/>
        <end position="163"/>
    </location>
</feature>
<name>A0A9W8GBP6_9FUNG</name>
<keyword evidence="2" id="KW-0812">Transmembrane</keyword>
<feature type="signal peptide" evidence="3">
    <location>
        <begin position="1"/>
        <end position="19"/>
    </location>
</feature>
<reference evidence="4" key="1">
    <citation type="submission" date="2022-07" db="EMBL/GenBank/DDBJ databases">
        <title>Phylogenomic reconstructions and comparative analyses of Kickxellomycotina fungi.</title>
        <authorList>
            <person name="Reynolds N.K."/>
            <person name="Stajich J.E."/>
            <person name="Barry K."/>
            <person name="Grigoriev I.V."/>
            <person name="Crous P."/>
            <person name="Smith M.E."/>
        </authorList>
    </citation>
    <scope>NUCLEOTIDE SEQUENCE</scope>
    <source>
        <strain evidence="4">NRRL 3115</strain>
    </source>
</reference>
<evidence type="ECO:0000313" key="4">
    <source>
        <dbReference type="EMBL" id="KAJ2680610.1"/>
    </source>
</evidence>
<keyword evidence="3" id="KW-0732">Signal</keyword>
<comment type="caution">
    <text evidence="4">The sequence shown here is derived from an EMBL/GenBank/DDBJ whole genome shotgun (WGS) entry which is preliminary data.</text>
</comment>
<accession>A0A9W8GBP6</accession>
<keyword evidence="2" id="KW-1133">Transmembrane helix</keyword>
<protein>
    <submittedName>
        <fullName evidence="4">Uncharacterized protein</fullName>
    </submittedName>
</protein>
<dbReference type="AlphaFoldDB" id="A0A9W8GBP6"/>
<dbReference type="Proteomes" id="UP001151518">
    <property type="component" value="Unassembled WGS sequence"/>
</dbReference>
<organism evidence="4 5">
    <name type="scientific">Coemansia spiralis</name>
    <dbReference type="NCBI Taxonomy" id="417178"/>
    <lineage>
        <taxon>Eukaryota</taxon>
        <taxon>Fungi</taxon>
        <taxon>Fungi incertae sedis</taxon>
        <taxon>Zoopagomycota</taxon>
        <taxon>Kickxellomycotina</taxon>
        <taxon>Kickxellomycetes</taxon>
        <taxon>Kickxellales</taxon>
        <taxon>Kickxellaceae</taxon>
        <taxon>Coemansia</taxon>
    </lineage>
</organism>
<evidence type="ECO:0000256" key="2">
    <source>
        <dbReference type="SAM" id="Phobius"/>
    </source>
</evidence>
<evidence type="ECO:0000256" key="1">
    <source>
        <dbReference type="SAM" id="MobiDB-lite"/>
    </source>
</evidence>
<evidence type="ECO:0000256" key="3">
    <source>
        <dbReference type="SAM" id="SignalP"/>
    </source>
</evidence>
<keyword evidence="2" id="KW-0472">Membrane</keyword>
<feature type="chain" id="PRO_5040754341" evidence="3">
    <location>
        <begin position="20"/>
        <end position="214"/>
    </location>
</feature>